<dbReference type="Pfam" id="PF08939">
    <property type="entry name" value="Bles03"/>
    <property type="match status" value="1"/>
</dbReference>
<comment type="similarity">
    <text evidence="1">Belongs to the UPF0696 family.</text>
</comment>
<name>A0A9P4IMH7_9PEZI</name>
<accession>A0A9P4IMH7</accession>
<dbReference type="InterPro" id="IPR023398">
    <property type="entry name" value="TIF_eIF4e-like"/>
</dbReference>
<feature type="compositionally biased region" description="Acidic residues" evidence="2">
    <location>
        <begin position="20"/>
        <end position="33"/>
    </location>
</feature>
<sequence>MKEDMVDGAGWISDESSFYGDEEEKSEWEQQEEDRDIREYWALHPKMLNTMAFKARPTTAIKVHDKDGHLASAIAHINGGTTTVMDTDLHSGFEGWPHARQLSESVPEFLKRVHPLDISWAPYFWIWIANPYSPAEGSEDHSDISKLEEEGERLLDSYRSHRASLQADNPEKPAGSITRMLKPERDALKQNIEDLAIECKVLSGKWMLRPKGNNVPRVWRLVCEAISENRLGPTAKIATNTDRDEDDGVRVICVYTRDFTDMADIKRVAQALDTLGLVPKEGNQSIYYKPDVYTHLGINYDNSVNLRASLYSSKDILASDELTVSGKRGPDKSTDKERARKKPATTSSKGKGPTKK</sequence>
<evidence type="ECO:0000256" key="1">
    <source>
        <dbReference type="ARBA" id="ARBA00010568"/>
    </source>
</evidence>
<organism evidence="3 4">
    <name type="scientific">Rhizodiscina lignyota</name>
    <dbReference type="NCBI Taxonomy" id="1504668"/>
    <lineage>
        <taxon>Eukaryota</taxon>
        <taxon>Fungi</taxon>
        <taxon>Dikarya</taxon>
        <taxon>Ascomycota</taxon>
        <taxon>Pezizomycotina</taxon>
        <taxon>Dothideomycetes</taxon>
        <taxon>Pleosporomycetidae</taxon>
        <taxon>Aulographales</taxon>
        <taxon>Rhizodiscinaceae</taxon>
        <taxon>Rhizodiscina</taxon>
    </lineage>
</organism>
<dbReference type="SUPFAM" id="SSF55418">
    <property type="entry name" value="eIF4e-like"/>
    <property type="match status" value="1"/>
</dbReference>
<protein>
    <submittedName>
        <fullName evidence="3">DUF1917-domain-containing protein</fullName>
    </submittedName>
</protein>
<dbReference type="PANTHER" id="PTHR31977">
    <property type="entry name" value="UPF0696 PROTEIN C11ORF68"/>
    <property type="match status" value="1"/>
</dbReference>
<dbReference type="PANTHER" id="PTHR31977:SF1">
    <property type="entry name" value="UPF0696 PROTEIN C11ORF68"/>
    <property type="match status" value="1"/>
</dbReference>
<reference evidence="3" key="1">
    <citation type="journal article" date="2020" name="Stud. Mycol.">
        <title>101 Dothideomycetes genomes: a test case for predicting lifestyles and emergence of pathogens.</title>
        <authorList>
            <person name="Haridas S."/>
            <person name="Albert R."/>
            <person name="Binder M."/>
            <person name="Bloem J."/>
            <person name="Labutti K."/>
            <person name="Salamov A."/>
            <person name="Andreopoulos B."/>
            <person name="Baker S."/>
            <person name="Barry K."/>
            <person name="Bills G."/>
            <person name="Bluhm B."/>
            <person name="Cannon C."/>
            <person name="Castanera R."/>
            <person name="Culley D."/>
            <person name="Daum C."/>
            <person name="Ezra D."/>
            <person name="Gonzalez J."/>
            <person name="Henrissat B."/>
            <person name="Kuo A."/>
            <person name="Liang C."/>
            <person name="Lipzen A."/>
            <person name="Lutzoni F."/>
            <person name="Magnuson J."/>
            <person name="Mondo S."/>
            <person name="Nolan M."/>
            <person name="Ohm R."/>
            <person name="Pangilinan J."/>
            <person name="Park H.-J."/>
            <person name="Ramirez L."/>
            <person name="Alfaro M."/>
            <person name="Sun H."/>
            <person name="Tritt A."/>
            <person name="Yoshinaga Y."/>
            <person name="Zwiers L.-H."/>
            <person name="Turgeon B."/>
            <person name="Goodwin S."/>
            <person name="Spatafora J."/>
            <person name="Crous P."/>
            <person name="Grigoriev I."/>
        </authorList>
    </citation>
    <scope>NUCLEOTIDE SEQUENCE</scope>
    <source>
        <strain evidence="3">CBS 133067</strain>
    </source>
</reference>
<dbReference type="OrthoDB" id="10067381at2759"/>
<keyword evidence="4" id="KW-1185">Reference proteome</keyword>
<gene>
    <name evidence="3" type="ORF">NA57DRAFT_73394</name>
</gene>
<proteinExistence type="inferred from homology"/>
<dbReference type="Gene3D" id="3.30.760.10">
    <property type="entry name" value="RNA Cap, Translation Initiation Factor Eif4e"/>
    <property type="match status" value="1"/>
</dbReference>
<evidence type="ECO:0000313" key="4">
    <source>
        <dbReference type="Proteomes" id="UP000799772"/>
    </source>
</evidence>
<dbReference type="EMBL" id="ML978123">
    <property type="protein sequence ID" value="KAF2101955.1"/>
    <property type="molecule type" value="Genomic_DNA"/>
</dbReference>
<dbReference type="Proteomes" id="UP000799772">
    <property type="component" value="Unassembled WGS sequence"/>
</dbReference>
<evidence type="ECO:0000313" key="3">
    <source>
        <dbReference type="EMBL" id="KAF2101955.1"/>
    </source>
</evidence>
<evidence type="ECO:0000256" key="2">
    <source>
        <dbReference type="SAM" id="MobiDB-lite"/>
    </source>
</evidence>
<dbReference type="InterPro" id="IPR015034">
    <property type="entry name" value="Bles03"/>
</dbReference>
<dbReference type="AlphaFoldDB" id="A0A9P4IMH7"/>
<feature type="compositionally biased region" description="Low complexity" evidence="2">
    <location>
        <begin position="345"/>
        <end position="356"/>
    </location>
</feature>
<feature type="region of interest" description="Disordered" evidence="2">
    <location>
        <begin position="321"/>
        <end position="356"/>
    </location>
</feature>
<comment type="caution">
    <text evidence="3">The sequence shown here is derived from an EMBL/GenBank/DDBJ whole genome shotgun (WGS) entry which is preliminary data.</text>
</comment>
<feature type="compositionally biased region" description="Basic and acidic residues" evidence="2">
    <location>
        <begin position="328"/>
        <end position="338"/>
    </location>
</feature>
<feature type="region of interest" description="Disordered" evidence="2">
    <location>
        <begin position="1"/>
        <end position="33"/>
    </location>
</feature>